<feature type="region of interest" description="Disordered" evidence="1">
    <location>
        <begin position="59"/>
        <end position="161"/>
    </location>
</feature>
<feature type="domain" description="Zn(2)-C6 fungal-type" evidence="2">
    <location>
        <begin position="12"/>
        <end position="42"/>
    </location>
</feature>
<dbReference type="InterPro" id="IPR001138">
    <property type="entry name" value="Zn2Cys6_DnaBD"/>
</dbReference>
<comment type="caution">
    <text evidence="3">The sequence shown here is derived from an EMBL/GenBank/DDBJ whole genome shotgun (WGS) entry which is preliminary data.</text>
</comment>
<dbReference type="Pfam" id="PF00172">
    <property type="entry name" value="Zn_clus"/>
    <property type="match status" value="1"/>
</dbReference>
<dbReference type="Proteomes" id="UP000449547">
    <property type="component" value="Unassembled WGS sequence"/>
</dbReference>
<proteinExistence type="predicted"/>
<dbReference type="PROSITE" id="PS00463">
    <property type="entry name" value="ZN2_CY6_FUNGAL_1"/>
    <property type="match status" value="1"/>
</dbReference>
<dbReference type="SUPFAM" id="SSF57701">
    <property type="entry name" value="Zn2/Cys6 DNA-binding domain"/>
    <property type="match status" value="1"/>
</dbReference>
<organism evidence="3 4">
    <name type="scientific">Diutina rugosa</name>
    <name type="common">Yeast</name>
    <name type="synonym">Candida rugosa</name>
    <dbReference type="NCBI Taxonomy" id="5481"/>
    <lineage>
        <taxon>Eukaryota</taxon>
        <taxon>Fungi</taxon>
        <taxon>Dikarya</taxon>
        <taxon>Ascomycota</taxon>
        <taxon>Saccharomycotina</taxon>
        <taxon>Pichiomycetes</taxon>
        <taxon>Debaryomycetaceae</taxon>
        <taxon>Diutina</taxon>
    </lineage>
</organism>
<evidence type="ECO:0000256" key="1">
    <source>
        <dbReference type="SAM" id="MobiDB-lite"/>
    </source>
</evidence>
<name>A0A642UR11_DIURU</name>
<sequence length="285" mass="30643">MARRKHENSHFGCATCKKRKVKCDETYPQCLCCVRYKQQCPFSQLSPEEIAERMEQKRLNQIKKNNRKNRRPRKSRAAVAAQAPPTPEVSRHPSYDVAADPSGWSSPPVPASLASSSSSSSSISTWPTCSPLLSSEADTISPVPASSPSTAPLPTPEVSELSEPFADTPMMMMPAVYPPQYPTQSYPTTQLYPAEWADAAAALTIPDPESPPVPAPAAPMAPMMAPDHSHATWPSALEAWLFDDLDMPAYPATPPAVPAAPMAPHAQALADFGISVAAPVATPSW</sequence>
<dbReference type="RefSeq" id="XP_034012535.1">
    <property type="nucleotide sequence ID" value="XM_034155361.1"/>
</dbReference>
<dbReference type="GO" id="GO:0000981">
    <property type="term" value="F:DNA-binding transcription factor activity, RNA polymerase II-specific"/>
    <property type="evidence" value="ECO:0007669"/>
    <property type="project" value="InterPro"/>
</dbReference>
<dbReference type="GO" id="GO:0008270">
    <property type="term" value="F:zinc ion binding"/>
    <property type="evidence" value="ECO:0007669"/>
    <property type="project" value="InterPro"/>
</dbReference>
<feature type="compositionally biased region" description="Basic residues" evidence="1">
    <location>
        <begin position="60"/>
        <end position="76"/>
    </location>
</feature>
<dbReference type="InterPro" id="IPR036864">
    <property type="entry name" value="Zn2-C6_fun-type_DNA-bd_sf"/>
</dbReference>
<dbReference type="AlphaFoldDB" id="A0A642UR11"/>
<dbReference type="InterPro" id="IPR052400">
    <property type="entry name" value="Zn2-C6_fungal_TF"/>
</dbReference>
<evidence type="ECO:0000313" key="3">
    <source>
        <dbReference type="EMBL" id="KAA8902787.1"/>
    </source>
</evidence>
<dbReference type="PROSITE" id="PS50048">
    <property type="entry name" value="ZN2_CY6_FUNGAL_2"/>
    <property type="match status" value="1"/>
</dbReference>
<feature type="compositionally biased region" description="Low complexity" evidence="1">
    <location>
        <begin position="111"/>
        <end position="131"/>
    </location>
</feature>
<feature type="compositionally biased region" description="Low complexity" evidence="1">
    <location>
        <begin position="141"/>
        <end position="152"/>
    </location>
</feature>
<dbReference type="CDD" id="cd00067">
    <property type="entry name" value="GAL4"/>
    <property type="match status" value="1"/>
</dbReference>
<reference evidence="3 4" key="1">
    <citation type="submission" date="2019-07" db="EMBL/GenBank/DDBJ databases">
        <title>Genome assembly of two rare yeast pathogens: Diutina rugosa and Trichomonascus ciferrii.</title>
        <authorList>
            <person name="Mixao V."/>
            <person name="Saus E."/>
            <person name="Hansen A."/>
            <person name="Lass-Flor C."/>
            <person name="Gabaldon T."/>
        </authorList>
    </citation>
    <scope>NUCLEOTIDE SEQUENCE [LARGE SCALE GENOMIC DNA]</scope>
    <source>
        <strain evidence="3 4">CBS 613</strain>
    </source>
</reference>
<dbReference type="OrthoDB" id="3981281at2759"/>
<dbReference type="GeneID" id="54781334"/>
<dbReference type="EMBL" id="SWFT01000082">
    <property type="protein sequence ID" value="KAA8902787.1"/>
    <property type="molecule type" value="Genomic_DNA"/>
</dbReference>
<evidence type="ECO:0000313" key="4">
    <source>
        <dbReference type="Proteomes" id="UP000449547"/>
    </source>
</evidence>
<dbReference type="PANTHER" id="PTHR47657">
    <property type="entry name" value="STEROL REGULATORY ELEMENT-BINDING PROTEIN ECM22"/>
    <property type="match status" value="1"/>
</dbReference>
<dbReference type="Gene3D" id="4.10.240.10">
    <property type="entry name" value="Zn(2)-C6 fungal-type DNA-binding domain"/>
    <property type="match status" value="1"/>
</dbReference>
<dbReference type="PANTHER" id="PTHR47657:SF7">
    <property type="entry name" value="STEROL REGULATORY ELEMENT-BINDING PROTEIN ECM22"/>
    <property type="match status" value="1"/>
</dbReference>
<dbReference type="VEuPathDB" id="FungiDB:DIURU_002683"/>
<accession>A0A642UR11</accession>
<protein>
    <recommendedName>
        <fullName evidence="2">Zn(2)-C6 fungal-type domain-containing protein</fullName>
    </recommendedName>
</protein>
<keyword evidence="4" id="KW-1185">Reference proteome</keyword>
<gene>
    <name evidence="3" type="ORF">DIURU_002683</name>
</gene>
<evidence type="ECO:0000259" key="2">
    <source>
        <dbReference type="PROSITE" id="PS50048"/>
    </source>
</evidence>
<dbReference type="SMART" id="SM00066">
    <property type="entry name" value="GAL4"/>
    <property type="match status" value="1"/>
</dbReference>